<reference evidence="1" key="1">
    <citation type="journal article" date="2015" name="Proc. Natl. Acad. Sci. U.S.A.">
        <title>Networks of energetic and metabolic interactions define dynamics in microbial communities.</title>
        <authorList>
            <person name="Embree M."/>
            <person name="Liu J.K."/>
            <person name="Al-Bassam M.M."/>
            <person name="Zengler K."/>
        </authorList>
    </citation>
    <scope>NUCLEOTIDE SEQUENCE</scope>
</reference>
<dbReference type="AlphaFoldDB" id="A0A0W8EAY2"/>
<sequence>MDGHRIRVREYPVYTMEDAIVAAVRAEREGATAIVCAPIVSSVIEQLVHIPVATIIPRESVQRAIELAARKAWL</sequence>
<comment type="caution">
    <text evidence="1">The sequence shown here is derived from an EMBL/GenBank/DDBJ whole genome shotgun (WGS) entry which is preliminary data.</text>
</comment>
<evidence type="ECO:0000313" key="1">
    <source>
        <dbReference type="EMBL" id="KUG05638.1"/>
    </source>
</evidence>
<gene>
    <name evidence="1" type="ORF">ASZ90_016934</name>
</gene>
<accession>A0A0W8EAY2</accession>
<protein>
    <submittedName>
        <fullName evidence="1">Putative hth-type transcriptional regulator</fullName>
    </submittedName>
</protein>
<organism evidence="1">
    <name type="scientific">hydrocarbon metagenome</name>
    <dbReference type="NCBI Taxonomy" id="938273"/>
    <lineage>
        <taxon>unclassified sequences</taxon>
        <taxon>metagenomes</taxon>
        <taxon>ecological metagenomes</taxon>
    </lineage>
</organism>
<proteinExistence type="predicted"/>
<dbReference type="SUPFAM" id="SSF159800">
    <property type="entry name" value="PrpR receptor domain-like"/>
    <property type="match status" value="1"/>
</dbReference>
<dbReference type="EMBL" id="LNQE01001791">
    <property type="protein sequence ID" value="KUG05638.1"/>
    <property type="molecule type" value="Genomic_DNA"/>
</dbReference>
<name>A0A0W8EAY2_9ZZZZ</name>